<evidence type="ECO:0000313" key="2">
    <source>
        <dbReference type="Proteomes" id="UP000287296"/>
    </source>
</evidence>
<proteinExistence type="predicted"/>
<dbReference type="Pfam" id="PF04883">
    <property type="entry name" value="HK97-gp10_like"/>
    <property type="match status" value="1"/>
</dbReference>
<organism evidence="1 2">
    <name type="scientific">Siminovitchia terrae</name>
    <name type="common">Bacillus terrae</name>
    <dbReference type="NCBI Taxonomy" id="1914933"/>
    <lineage>
        <taxon>Bacteria</taxon>
        <taxon>Bacillati</taxon>
        <taxon>Bacillota</taxon>
        <taxon>Bacilli</taxon>
        <taxon>Bacillales</taxon>
        <taxon>Bacillaceae</taxon>
        <taxon>Siminovitchia</taxon>
    </lineage>
</organism>
<protein>
    <recommendedName>
        <fullName evidence="3">HK97 gp10 family phage protein</fullName>
    </recommendedName>
</protein>
<dbReference type="InterPro" id="IPR010064">
    <property type="entry name" value="HK97-gp10_tail"/>
</dbReference>
<accession>A0A429X8S4</accession>
<evidence type="ECO:0000313" key="1">
    <source>
        <dbReference type="EMBL" id="RST59710.1"/>
    </source>
</evidence>
<dbReference type="RefSeq" id="WP_120119089.1">
    <property type="nucleotide sequence ID" value="NZ_QYTW02000009.1"/>
</dbReference>
<dbReference type="NCBIfam" id="TIGR01725">
    <property type="entry name" value="phge_HK97_gp10"/>
    <property type="match status" value="1"/>
</dbReference>
<dbReference type="OrthoDB" id="886754at2"/>
<reference evidence="1 2" key="1">
    <citation type="submission" date="2018-12" db="EMBL/GenBank/DDBJ databases">
        <authorList>
            <person name="Sun L."/>
            <person name="Chen Z."/>
        </authorList>
    </citation>
    <scope>NUCLEOTIDE SEQUENCE [LARGE SCALE GENOMIC DNA]</scope>
    <source>
        <strain evidence="1 2">LMG 29736</strain>
    </source>
</reference>
<comment type="caution">
    <text evidence="1">The sequence shown here is derived from an EMBL/GenBank/DDBJ whole genome shotgun (WGS) entry which is preliminary data.</text>
</comment>
<sequence length="131" mass="13990">MSVQIKGLREVISNLSKKERDIIRAAKAGNLAGGKVIKEELKSNVPRSGYSGANPQARLADNVVMSGNRTDGGSGESYVAVGFNKAANFRAHIPEFGSISQSPQGYMTKTVHATERKVAQEMEKAIRGAIS</sequence>
<dbReference type="EMBL" id="QYTW02000009">
    <property type="protein sequence ID" value="RST59710.1"/>
    <property type="molecule type" value="Genomic_DNA"/>
</dbReference>
<evidence type="ECO:0008006" key="3">
    <source>
        <dbReference type="Google" id="ProtNLM"/>
    </source>
</evidence>
<gene>
    <name evidence="1" type="ORF">D5F11_011450</name>
</gene>
<dbReference type="AlphaFoldDB" id="A0A429X8S4"/>
<dbReference type="Proteomes" id="UP000287296">
    <property type="component" value="Unassembled WGS sequence"/>
</dbReference>
<name>A0A429X8S4_SIMTE</name>